<evidence type="ECO:0000256" key="1">
    <source>
        <dbReference type="SAM" id="Phobius"/>
    </source>
</evidence>
<proteinExistence type="predicted"/>
<sequence>MEERNILKEFEKDDLINAQNCIYKSKKPNEIRKLLYKILDLCSRNLDFLVLINLNKLKVKCFINAFVEFSTLMELFGQNIHDFLCDNKILLFIANIFFEYIKKFNACNNKDETSSDESNLEKIIEDHNFLDVSSVNINDEKGVKNKLNRNDLILIDFLDDERIVQICRVLELALSHKKKEILIEKMNAIGFFYLLPIISTVEVVAIYANIFKYTLYHNSLFDSNAEEKVLSPGKTNSCIEVNTLDNKADTRIKIIKNCYMKTPVMEIKRLFLDSEIIVRNKPVFIYRSFNESFIYIKRYSYLKIADNFLKNVHFYILNCGIVKLIDPINFYISHHRKDYETKQLQGFFRQILTLENFKEISEKILQDLQMNDLKLLFYIMEYLLYSKSDQIWFILSKIVKNCDFFVQLIGVFEKTKNIEELCELVSIIFLYLKCDDRYNKHISKNKNTPVLERINSKKYIRKIFNLLRYKKCNYNHILGLILILYEKCEKKVFFVPSILLLMYKIVLEKNYGFAMVFFKDYKNYLNSNFNNISKTLFPLQNINNSMSKSKSDYEKLEDKQNIEYDYCKTSSDDIF</sequence>
<keyword evidence="1" id="KW-1133">Transmembrane helix</keyword>
<name>J9D033_EDHAE</name>
<keyword evidence="1" id="KW-0812">Transmembrane</keyword>
<dbReference type="InParanoid" id="J9D033"/>
<protein>
    <submittedName>
        <fullName evidence="2">Uncharacterized protein</fullName>
    </submittedName>
</protein>
<gene>
    <name evidence="2" type="ORF">EDEG_00559</name>
</gene>
<keyword evidence="3" id="KW-1185">Reference proteome</keyword>
<dbReference type="EMBL" id="AFBI03000006">
    <property type="protein sequence ID" value="EJW01226.1"/>
    <property type="molecule type" value="Genomic_DNA"/>
</dbReference>
<dbReference type="Proteomes" id="UP000003163">
    <property type="component" value="Unassembled WGS sequence"/>
</dbReference>
<reference evidence="3" key="2">
    <citation type="submission" date="2015-07" db="EMBL/GenBank/DDBJ databases">
        <title>Contrasting host-pathogen interactions and genome evolution in two generalist and specialist microsporidian pathogens of mosquitoes.</title>
        <authorList>
            <consortium name="The Broad Institute Genomics Platform"/>
            <consortium name="The Broad Institute Genome Sequencing Center for Infectious Disease"/>
            <person name="Cuomo C.A."/>
            <person name="Sanscrainte N.D."/>
            <person name="Goldberg J.M."/>
            <person name="Heiman D."/>
            <person name="Young S."/>
            <person name="Zeng Q."/>
            <person name="Becnel J.J."/>
            <person name="Birren B.W."/>
        </authorList>
    </citation>
    <scope>NUCLEOTIDE SEQUENCE [LARGE SCALE GENOMIC DNA]</scope>
    <source>
        <strain evidence="3">USNM 41457</strain>
    </source>
</reference>
<dbReference type="AlphaFoldDB" id="J9D033"/>
<keyword evidence="1" id="KW-0472">Membrane</keyword>
<dbReference type="VEuPathDB" id="MicrosporidiaDB:EDEG_00559"/>
<feature type="transmembrane region" description="Helical" evidence="1">
    <location>
        <begin position="188"/>
        <end position="210"/>
    </location>
</feature>
<accession>J9D033</accession>
<organism evidence="2 3">
    <name type="scientific">Edhazardia aedis (strain USNM 41457)</name>
    <name type="common">Microsporidian parasite</name>
    <dbReference type="NCBI Taxonomy" id="1003232"/>
    <lineage>
        <taxon>Eukaryota</taxon>
        <taxon>Fungi</taxon>
        <taxon>Fungi incertae sedis</taxon>
        <taxon>Microsporidia</taxon>
        <taxon>Edhazardia</taxon>
    </lineage>
</organism>
<dbReference type="HOGENOM" id="CLU_474084_0_0_1"/>
<comment type="caution">
    <text evidence="2">The sequence shown here is derived from an EMBL/GenBank/DDBJ whole genome shotgun (WGS) entry which is preliminary data.</text>
</comment>
<reference evidence="2 3" key="1">
    <citation type="submission" date="2011-08" db="EMBL/GenBank/DDBJ databases">
        <authorList>
            <person name="Liu Z.J."/>
            <person name="Shi F.L."/>
            <person name="Lu J.Q."/>
            <person name="Li M."/>
            <person name="Wang Z.L."/>
        </authorList>
    </citation>
    <scope>NUCLEOTIDE SEQUENCE [LARGE SCALE GENOMIC DNA]</scope>
    <source>
        <strain evidence="2 3">USNM 41457</strain>
    </source>
</reference>
<evidence type="ECO:0000313" key="2">
    <source>
        <dbReference type="EMBL" id="EJW01226.1"/>
    </source>
</evidence>
<evidence type="ECO:0000313" key="3">
    <source>
        <dbReference type="Proteomes" id="UP000003163"/>
    </source>
</evidence>